<keyword evidence="2" id="KW-0539">Nucleus</keyword>
<organism evidence="5 6">
    <name type="scientific">Phialemonium atrogriseum</name>
    <dbReference type="NCBI Taxonomy" id="1093897"/>
    <lineage>
        <taxon>Eukaryota</taxon>
        <taxon>Fungi</taxon>
        <taxon>Dikarya</taxon>
        <taxon>Ascomycota</taxon>
        <taxon>Pezizomycotina</taxon>
        <taxon>Sordariomycetes</taxon>
        <taxon>Sordariomycetidae</taxon>
        <taxon>Cephalothecales</taxon>
        <taxon>Cephalothecaceae</taxon>
        <taxon>Phialemonium</taxon>
    </lineage>
</organism>
<evidence type="ECO:0000259" key="4">
    <source>
        <dbReference type="Pfam" id="PF04825"/>
    </source>
</evidence>
<dbReference type="GeneID" id="85308823"/>
<feature type="region of interest" description="Disordered" evidence="3">
    <location>
        <begin position="461"/>
        <end position="481"/>
    </location>
</feature>
<dbReference type="GO" id="GO:0030892">
    <property type="term" value="C:mitotic cohesin complex"/>
    <property type="evidence" value="ECO:0007669"/>
    <property type="project" value="TreeGrafter"/>
</dbReference>
<dbReference type="Pfam" id="PF04825">
    <property type="entry name" value="Rad21_Rec8_N"/>
    <property type="match status" value="1"/>
</dbReference>
<feature type="region of interest" description="Disordered" evidence="3">
    <location>
        <begin position="281"/>
        <end position="304"/>
    </location>
</feature>
<sequence>MFYSHEILTSRRNGVSTIWLAATVGPKSSTRKITRKAIQDVNIPKACLTIIDPGAPIALRLQSNLLYGVSRVYSQQYAYMLGDTEKVQAHIQTFYRVWGNSTIDLQADKTTARQFIIPDDPAFELEFRLPEFDLDGDGNVVIAQISQASRKTSSQLSPLIRDGSSGGSASMIAGLNISRSSEQRSFQLELPFGRDSMASQKRGEGALNLGGEEELVPAFDDWGIEIDTDGNVILAVEEPELPPLPRLPGQVGGELAQPQNEQGDVVMNLGEEFLPEVEAFPKPPADPPAEEEQGPEAAAAPMRQRRARRPVLLMPDAETIVSKHEFRAWEANYLATQEEALRNKASISTGPVQARKNAWTLLFGRGLMDVGLPTGIPDGVHPLAEQFAGVGLAKSLGINISSEEFNGLHGRRRSADEAFDMEDEDRRVRARFADGEQVGRSIQQQEDMPLIFDQDVEVGREPGSALSDIPSSVPWNRPGSSVHGSAKATSFLAGRQVSASPLHGRGSTFQEIERFSDQPDFGSDDFVPHSSSFLHGGPVGGSGRQDGELIQEASDLESRNFLGFVERVAGEKGAIRADDEHDQRLWVSFNDLFEPADNKKAVVTQAFCNVLSLATRNKIRVEQEGENETPFGTIRLGVVISE</sequence>
<dbReference type="EMBL" id="MU839026">
    <property type="protein sequence ID" value="KAK1763585.1"/>
    <property type="molecule type" value="Genomic_DNA"/>
</dbReference>
<dbReference type="InterPro" id="IPR006910">
    <property type="entry name" value="Rad21_Rec8_N"/>
</dbReference>
<dbReference type="GO" id="GO:0005634">
    <property type="term" value="C:nucleus"/>
    <property type="evidence" value="ECO:0007669"/>
    <property type="project" value="UniProtKB-SubCell"/>
</dbReference>
<feature type="compositionally biased region" description="Polar residues" evidence="3">
    <location>
        <begin position="469"/>
        <end position="481"/>
    </location>
</feature>
<comment type="subcellular location">
    <subcellularLocation>
        <location evidence="1">Nucleus</location>
    </subcellularLocation>
</comment>
<dbReference type="PANTHER" id="PTHR12585">
    <property type="entry name" value="SCC1 / RAD21 FAMILY MEMBER"/>
    <property type="match status" value="1"/>
</dbReference>
<protein>
    <submittedName>
        <fullName evidence="5">Rec8 like protein-domain-containing protein</fullName>
    </submittedName>
</protein>
<evidence type="ECO:0000256" key="2">
    <source>
        <dbReference type="ARBA" id="ARBA00023242"/>
    </source>
</evidence>
<feature type="domain" description="Rad21/Rec8-like protein N-terminal" evidence="4">
    <location>
        <begin position="1"/>
        <end position="112"/>
    </location>
</feature>
<reference evidence="5" key="1">
    <citation type="submission" date="2023-06" db="EMBL/GenBank/DDBJ databases">
        <title>Genome-scale phylogeny and comparative genomics of the fungal order Sordariales.</title>
        <authorList>
            <consortium name="Lawrence Berkeley National Laboratory"/>
            <person name="Hensen N."/>
            <person name="Bonometti L."/>
            <person name="Westerberg I."/>
            <person name="Brannstrom I.O."/>
            <person name="Guillou S."/>
            <person name="Cros-Aarteil S."/>
            <person name="Calhoun S."/>
            <person name="Haridas S."/>
            <person name="Kuo A."/>
            <person name="Mondo S."/>
            <person name="Pangilinan J."/>
            <person name="Riley R."/>
            <person name="Labutti K."/>
            <person name="Andreopoulos B."/>
            <person name="Lipzen A."/>
            <person name="Chen C."/>
            <person name="Yanf M."/>
            <person name="Daum C."/>
            <person name="Ng V."/>
            <person name="Clum A."/>
            <person name="Steindorff A."/>
            <person name="Ohm R."/>
            <person name="Martin F."/>
            <person name="Silar P."/>
            <person name="Natvig D."/>
            <person name="Lalanne C."/>
            <person name="Gautier V."/>
            <person name="Ament-Velasquez S.L."/>
            <person name="Kruys A."/>
            <person name="Hutchinson M.I."/>
            <person name="Powell A.J."/>
            <person name="Barry K."/>
            <person name="Miller A.N."/>
            <person name="Grigoriev I.V."/>
            <person name="Debuchy R."/>
            <person name="Gladieux P."/>
            <person name="Thoren M.H."/>
            <person name="Johannesson H."/>
        </authorList>
    </citation>
    <scope>NUCLEOTIDE SEQUENCE</scope>
    <source>
        <strain evidence="5">8032-3</strain>
    </source>
</reference>
<dbReference type="InterPro" id="IPR039781">
    <property type="entry name" value="Rad21/Rec8-like"/>
</dbReference>
<dbReference type="RefSeq" id="XP_060279798.1">
    <property type="nucleotide sequence ID" value="XM_060425636.1"/>
</dbReference>
<accession>A0AAJ0BSP7</accession>
<evidence type="ECO:0000256" key="3">
    <source>
        <dbReference type="SAM" id="MobiDB-lite"/>
    </source>
</evidence>
<dbReference type="CDD" id="cd21789">
    <property type="entry name" value="Rad21_Rec8_M_SpRec8p-like"/>
    <property type="match status" value="1"/>
</dbReference>
<dbReference type="GO" id="GO:0007064">
    <property type="term" value="P:mitotic sister chromatid cohesion"/>
    <property type="evidence" value="ECO:0007669"/>
    <property type="project" value="TreeGrafter"/>
</dbReference>
<dbReference type="GO" id="GO:0003682">
    <property type="term" value="F:chromatin binding"/>
    <property type="evidence" value="ECO:0007669"/>
    <property type="project" value="TreeGrafter"/>
</dbReference>
<evidence type="ECO:0000313" key="5">
    <source>
        <dbReference type="EMBL" id="KAK1763585.1"/>
    </source>
</evidence>
<dbReference type="PANTHER" id="PTHR12585:SF70">
    <property type="entry name" value="RAD21_REC8 N TERMINAL DOMAIN PROTEIN (AFU_ORTHOLOGUE AFUA_6G02900)"/>
    <property type="match status" value="1"/>
</dbReference>
<evidence type="ECO:0000256" key="1">
    <source>
        <dbReference type="ARBA" id="ARBA00004123"/>
    </source>
</evidence>
<evidence type="ECO:0000313" key="6">
    <source>
        <dbReference type="Proteomes" id="UP001244011"/>
    </source>
</evidence>
<keyword evidence="6" id="KW-1185">Reference proteome</keyword>
<dbReference type="AlphaFoldDB" id="A0AAJ0BSP7"/>
<name>A0AAJ0BSP7_9PEZI</name>
<proteinExistence type="predicted"/>
<dbReference type="Proteomes" id="UP001244011">
    <property type="component" value="Unassembled WGS sequence"/>
</dbReference>
<gene>
    <name evidence="5" type="ORF">QBC33DRAFT_499138</name>
</gene>
<comment type="caution">
    <text evidence="5">The sequence shown here is derived from an EMBL/GenBank/DDBJ whole genome shotgun (WGS) entry which is preliminary data.</text>
</comment>